<dbReference type="AlphaFoldDB" id="A0AAX6BHU2"/>
<accession>A0AAX6BHU2</accession>
<proteinExistence type="predicted"/>
<comment type="caution">
    <text evidence="2">The sequence shown here is derived from an EMBL/GenBank/DDBJ whole genome shotgun (WGS) entry which is preliminary data.</text>
</comment>
<evidence type="ECO:0000256" key="1">
    <source>
        <dbReference type="SAM" id="Phobius"/>
    </source>
</evidence>
<feature type="transmembrane region" description="Helical" evidence="1">
    <location>
        <begin position="6"/>
        <end position="26"/>
    </location>
</feature>
<keyword evidence="1" id="KW-0812">Transmembrane</keyword>
<dbReference type="Proteomes" id="UP001165240">
    <property type="component" value="Unassembled WGS sequence"/>
</dbReference>
<evidence type="ECO:0000313" key="2">
    <source>
        <dbReference type="EMBL" id="GMG73328.1"/>
    </source>
</evidence>
<protein>
    <submittedName>
        <fullName evidence="2">Uncharacterized protein</fullName>
    </submittedName>
</protein>
<gene>
    <name evidence="2" type="ORF">ShirakiTB12_17960</name>
</gene>
<dbReference type="RefSeq" id="WP_028413765.1">
    <property type="nucleotide sequence ID" value="NZ_JBBCLA010000017.1"/>
</dbReference>
<sequence length="74" mass="7895">MERIFIPILVLLIGLYLLISGILIVVKDKNTKGKTKKTLAFLAVASDIVTDPVSSSGFRIMLGAVLLVAGLVLL</sequence>
<keyword evidence="1" id="KW-0472">Membrane</keyword>
<evidence type="ECO:0000313" key="3">
    <source>
        <dbReference type="Proteomes" id="UP001165240"/>
    </source>
</evidence>
<name>A0AAX6BHU2_PRIMG</name>
<dbReference type="EMBL" id="BSYK01000001">
    <property type="protein sequence ID" value="GMG73328.1"/>
    <property type="molecule type" value="Genomic_DNA"/>
</dbReference>
<reference evidence="2" key="1">
    <citation type="journal article" date="2024" name="Appl Microbiol">
        <title>Effect of kuratsuki Bacillus and Priestia on Taste of Sake.</title>
        <authorList>
            <person name="Kobayashi K."/>
            <person name="Nishida H."/>
        </authorList>
    </citation>
    <scope>NUCLEOTIDE SEQUENCE</scope>
    <source>
        <strain evidence="2">B-12</strain>
    </source>
</reference>
<organism evidence="2 3">
    <name type="scientific">Priestia megaterium</name>
    <name type="common">Bacillus megaterium</name>
    <dbReference type="NCBI Taxonomy" id="1404"/>
    <lineage>
        <taxon>Bacteria</taxon>
        <taxon>Bacillati</taxon>
        <taxon>Bacillota</taxon>
        <taxon>Bacilli</taxon>
        <taxon>Bacillales</taxon>
        <taxon>Bacillaceae</taxon>
        <taxon>Priestia</taxon>
    </lineage>
</organism>
<keyword evidence="1" id="KW-1133">Transmembrane helix</keyword>